<accession>A0ACB7V527</accession>
<keyword evidence="1" id="KW-0456">Lyase</keyword>
<organism evidence="1 2">
    <name type="scientific">Dioscorea alata</name>
    <name type="common">Purple yam</name>
    <dbReference type="NCBI Taxonomy" id="55571"/>
    <lineage>
        <taxon>Eukaryota</taxon>
        <taxon>Viridiplantae</taxon>
        <taxon>Streptophyta</taxon>
        <taxon>Embryophyta</taxon>
        <taxon>Tracheophyta</taxon>
        <taxon>Spermatophyta</taxon>
        <taxon>Magnoliopsida</taxon>
        <taxon>Liliopsida</taxon>
        <taxon>Dioscoreales</taxon>
        <taxon>Dioscoreaceae</taxon>
        <taxon>Dioscorea</taxon>
    </lineage>
</organism>
<sequence length="509" mass="55200">MGSKTLAKSRSTMEISNNPSSLSHLHHHLQDQVITALRALFLLLLLAATAAAARREDESRAWSVEYAAVTGCRAHAASVVEFGAVGDGITSNTKAFQAAVEHLGQYSKDGGGGGLLYVPAGRWLTGPFNLTSVFTLFLHRDAVILASQDISEWPVIDPLPSYGRGRDKAGGRYGSLLMGVNLTDVILTGDNGTIDGQGAFWWQKFHKNQLKYTRGYLVELMYTDQIVISNLTFLNSPNWNIHPVYSSNIIVSGITILAPVHSPNTDGINPDSCSNVRIEDSYIVSGDDCVAIKSGWDEYGIAFGRPSEHITIRRLTCISPTSAAIAVGSEMSGGVRDVRAEDITAINTESGVRLKTAVGRGAFIKDIYVRGMNLNTMKWVFWMTGNYKSHPDEKFNPNALPEVNGISYSNVVAQNVSMAGRLDGIENAHFKGICLSNVTVHMAMKAKKVPWECTYIEGVSKDVSPKPCDSLEGQGGDEGGGGGELTGCRFPEERLPIEDIEFKRCSYAT</sequence>
<comment type="caution">
    <text evidence="1">The sequence shown here is derived from an EMBL/GenBank/DDBJ whole genome shotgun (WGS) entry which is preliminary data.</text>
</comment>
<protein>
    <submittedName>
        <fullName evidence="1">Pectin lyase fold/virulence factor protein</fullName>
    </submittedName>
</protein>
<gene>
    <name evidence="1" type="ORF">IHE45_11G018600</name>
</gene>
<evidence type="ECO:0000313" key="1">
    <source>
        <dbReference type="EMBL" id="KAH7668560.1"/>
    </source>
</evidence>
<proteinExistence type="predicted"/>
<dbReference type="EMBL" id="CM037021">
    <property type="protein sequence ID" value="KAH7668560.1"/>
    <property type="molecule type" value="Genomic_DNA"/>
</dbReference>
<keyword evidence="2" id="KW-1185">Reference proteome</keyword>
<name>A0ACB7V527_DIOAL</name>
<evidence type="ECO:0000313" key="2">
    <source>
        <dbReference type="Proteomes" id="UP000827976"/>
    </source>
</evidence>
<dbReference type="Proteomes" id="UP000827976">
    <property type="component" value="Chromosome 11"/>
</dbReference>
<reference evidence="2" key="1">
    <citation type="journal article" date="2022" name="Nat. Commun.">
        <title>Chromosome evolution and the genetic basis of agronomically important traits in greater yam.</title>
        <authorList>
            <person name="Bredeson J.V."/>
            <person name="Lyons J.B."/>
            <person name="Oniyinde I.O."/>
            <person name="Okereke N.R."/>
            <person name="Kolade O."/>
            <person name="Nnabue I."/>
            <person name="Nwadili C.O."/>
            <person name="Hribova E."/>
            <person name="Parker M."/>
            <person name="Nwogha J."/>
            <person name="Shu S."/>
            <person name="Carlson J."/>
            <person name="Kariba R."/>
            <person name="Muthemba S."/>
            <person name="Knop K."/>
            <person name="Barton G.J."/>
            <person name="Sherwood A.V."/>
            <person name="Lopez-Montes A."/>
            <person name="Asiedu R."/>
            <person name="Jamnadass R."/>
            <person name="Muchugi A."/>
            <person name="Goodstein D."/>
            <person name="Egesi C.N."/>
            <person name="Featherston J."/>
            <person name="Asfaw A."/>
            <person name="Simpson G.G."/>
            <person name="Dolezel J."/>
            <person name="Hendre P.S."/>
            <person name="Van Deynze A."/>
            <person name="Kumar P.L."/>
            <person name="Obidiegwu J.E."/>
            <person name="Bhattacharjee R."/>
            <person name="Rokhsar D.S."/>
        </authorList>
    </citation>
    <scope>NUCLEOTIDE SEQUENCE [LARGE SCALE GENOMIC DNA]</scope>
    <source>
        <strain evidence="2">cv. TDa95/00328</strain>
    </source>
</reference>